<organism evidence="9 10">
    <name type="scientific">Acrobeloides nanus</name>
    <dbReference type="NCBI Taxonomy" id="290746"/>
    <lineage>
        <taxon>Eukaryota</taxon>
        <taxon>Metazoa</taxon>
        <taxon>Ecdysozoa</taxon>
        <taxon>Nematoda</taxon>
        <taxon>Chromadorea</taxon>
        <taxon>Rhabditida</taxon>
        <taxon>Tylenchina</taxon>
        <taxon>Cephalobomorpha</taxon>
        <taxon>Cephaloboidea</taxon>
        <taxon>Cephalobidae</taxon>
        <taxon>Acrobeloides</taxon>
    </lineage>
</organism>
<protein>
    <recommendedName>
        <fullName evidence="8">Phosphate transporter</fullName>
    </recommendedName>
</protein>
<evidence type="ECO:0000256" key="3">
    <source>
        <dbReference type="ARBA" id="ARBA00022448"/>
    </source>
</evidence>
<dbReference type="PANTHER" id="PTHR11101:SF67">
    <property type="entry name" value="PHOSPHATE TRANSPORTER"/>
    <property type="match status" value="1"/>
</dbReference>
<dbReference type="Proteomes" id="UP000887540">
    <property type="component" value="Unplaced"/>
</dbReference>
<feature type="transmembrane region" description="Helical" evidence="8">
    <location>
        <begin position="276"/>
        <end position="294"/>
    </location>
</feature>
<reference evidence="10" key="1">
    <citation type="submission" date="2022-11" db="UniProtKB">
        <authorList>
            <consortium name="WormBaseParasite"/>
        </authorList>
    </citation>
    <scope>IDENTIFICATION</scope>
</reference>
<evidence type="ECO:0000256" key="1">
    <source>
        <dbReference type="ARBA" id="ARBA00004141"/>
    </source>
</evidence>
<evidence type="ECO:0000256" key="2">
    <source>
        <dbReference type="ARBA" id="ARBA00009916"/>
    </source>
</evidence>
<feature type="transmembrane region" description="Helical" evidence="8">
    <location>
        <begin position="69"/>
        <end position="92"/>
    </location>
</feature>
<comment type="subcellular location">
    <subcellularLocation>
        <location evidence="1 8">Membrane</location>
        <topology evidence="1 8">Multi-pass membrane protein</topology>
    </subcellularLocation>
</comment>
<dbReference type="Pfam" id="PF01384">
    <property type="entry name" value="PHO4"/>
    <property type="match status" value="1"/>
</dbReference>
<feature type="transmembrane region" description="Helical" evidence="8">
    <location>
        <begin position="12"/>
        <end position="32"/>
    </location>
</feature>
<name>A0A914E6I6_9BILA</name>
<sequence>MYRNASQELLVGQVAVLGAVSAWLIIATIASAPVASTHSIIGAIIGFSVFMKGWKGIHWEMIVEIVVSWLVSPVLSGLTSIILYMIVDFTVLRRKEPLKCGFRVLPIFYFFVIAFLTFTVTFQGSELLGLNHIPPWLVISISIICGLISSIIVQFVVKPRLIKWIINRENPSINLSVVGDSNMNKTPATSTSKSSYHTQPKFEKSARGVAKWFFPAKERHEDAETIRMFSALQVFTACFGAFAYGANDISHVISSLAVLMSIYHEMNVDQKEQTAFYLYIYGSLAIAVGLWCLGHKVIKTIGKKMTLLDPCSGFTIEFGMALTVLLASKAGIPVSTTQCIVGSVAGVGLVKSGEGLNWKTLLYTVISWVVTLPASGILAAGIMFILNYFFL</sequence>
<dbReference type="GO" id="GO:0035435">
    <property type="term" value="P:phosphate ion transmembrane transport"/>
    <property type="evidence" value="ECO:0007669"/>
    <property type="project" value="TreeGrafter"/>
</dbReference>
<evidence type="ECO:0000313" key="10">
    <source>
        <dbReference type="WBParaSite" id="ACRNAN_scaffold568.g28221.t1"/>
    </source>
</evidence>
<feature type="transmembrane region" description="Helical" evidence="8">
    <location>
        <begin position="362"/>
        <end position="390"/>
    </location>
</feature>
<evidence type="ECO:0000313" key="9">
    <source>
        <dbReference type="Proteomes" id="UP000887540"/>
    </source>
</evidence>
<dbReference type="WBParaSite" id="ACRNAN_scaffold568.g28221.t1">
    <property type="protein sequence ID" value="ACRNAN_scaffold568.g28221.t1"/>
    <property type="gene ID" value="ACRNAN_scaffold568.g28221"/>
</dbReference>
<evidence type="ECO:0000256" key="6">
    <source>
        <dbReference type="ARBA" id="ARBA00022989"/>
    </source>
</evidence>
<evidence type="ECO:0000256" key="4">
    <source>
        <dbReference type="ARBA" id="ARBA00022592"/>
    </source>
</evidence>
<comment type="function">
    <text evidence="8">Sodium-phosphate symporter.</text>
</comment>
<keyword evidence="6 8" id="KW-1133">Transmembrane helix</keyword>
<evidence type="ECO:0000256" key="8">
    <source>
        <dbReference type="RuleBase" id="RU363058"/>
    </source>
</evidence>
<dbReference type="InterPro" id="IPR001204">
    <property type="entry name" value="Phos_transporter"/>
</dbReference>
<evidence type="ECO:0000256" key="5">
    <source>
        <dbReference type="ARBA" id="ARBA00022692"/>
    </source>
</evidence>
<keyword evidence="9" id="KW-1185">Reference proteome</keyword>
<comment type="similarity">
    <text evidence="2 8">Belongs to the inorganic phosphate transporter (PiT) (TC 2.A.20) family.</text>
</comment>
<feature type="transmembrane region" description="Helical" evidence="8">
    <location>
        <begin position="104"/>
        <end position="124"/>
    </location>
</feature>
<dbReference type="AlphaFoldDB" id="A0A914E6I6"/>
<feature type="transmembrane region" description="Helical" evidence="8">
    <location>
        <begin position="136"/>
        <end position="157"/>
    </location>
</feature>
<keyword evidence="4 8" id="KW-0592">Phosphate transport</keyword>
<keyword evidence="7 8" id="KW-0472">Membrane</keyword>
<dbReference type="GO" id="GO:0005315">
    <property type="term" value="F:phosphate transmembrane transporter activity"/>
    <property type="evidence" value="ECO:0007669"/>
    <property type="project" value="InterPro"/>
</dbReference>
<keyword evidence="3 8" id="KW-0813">Transport</keyword>
<feature type="transmembrane region" description="Helical" evidence="8">
    <location>
        <begin position="226"/>
        <end position="246"/>
    </location>
</feature>
<proteinExistence type="inferred from homology"/>
<keyword evidence="5 8" id="KW-0812">Transmembrane</keyword>
<dbReference type="PANTHER" id="PTHR11101">
    <property type="entry name" value="PHOSPHATE TRANSPORTER"/>
    <property type="match status" value="1"/>
</dbReference>
<accession>A0A914E6I6</accession>
<evidence type="ECO:0000256" key="7">
    <source>
        <dbReference type="ARBA" id="ARBA00023136"/>
    </source>
</evidence>
<dbReference type="GO" id="GO:0016020">
    <property type="term" value="C:membrane"/>
    <property type="evidence" value="ECO:0007669"/>
    <property type="project" value="UniProtKB-SubCell"/>
</dbReference>